<dbReference type="AlphaFoldDB" id="A0AAD6T3C5"/>
<organism evidence="1 2">
    <name type="scientific">Mycena alexandri</name>
    <dbReference type="NCBI Taxonomy" id="1745969"/>
    <lineage>
        <taxon>Eukaryota</taxon>
        <taxon>Fungi</taxon>
        <taxon>Dikarya</taxon>
        <taxon>Basidiomycota</taxon>
        <taxon>Agaricomycotina</taxon>
        <taxon>Agaricomycetes</taxon>
        <taxon>Agaricomycetidae</taxon>
        <taxon>Agaricales</taxon>
        <taxon>Marasmiineae</taxon>
        <taxon>Mycenaceae</taxon>
        <taxon>Mycena</taxon>
    </lineage>
</organism>
<reference evidence="1" key="1">
    <citation type="submission" date="2023-03" db="EMBL/GenBank/DDBJ databases">
        <title>Massive genome expansion in bonnet fungi (Mycena s.s.) driven by repeated elements and novel gene families across ecological guilds.</title>
        <authorList>
            <consortium name="Lawrence Berkeley National Laboratory"/>
            <person name="Harder C.B."/>
            <person name="Miyauchi S."/>
            <person name="Viragh M."/>
            <person name="Kuo A."/>
            <person name="Thoen E."/>
            <person name="Andreopoulos B."/>
            <person name="Lu D."/>
            <person name="Skrede I."/>
            <person name="Drula E."/>
            <person name="Henrissat B."/>
            <person name="Morin E."/>
            <person name="Kohler A."/>
            <person name="Barry K."/>
            <person name="LaButti K."/>
            <person name="Morin E."/>
            <person name="Salamov A."/>
            <person name="Lipzen A."/>
            <person name="Mereny Z."/>
            <person name="Hegedus B."/>
            <person name="Baldrian P."/>
            <person name="Stursova M."/>
            <person name="Weitz H."/>
            <person name="Taylor A."/>
            <person name="Grigoriev I.V."/>
            <person name="Nagy L.G."/>
            <person name="Martin F."/>
            <person name="Kauserud H."/>
        </authorList>
    </citation>
    <scope>NUCLEOTIDE SEQUENCE</scope>
    <source>
        <strain evidence="1">CBHHK200</strain>
    </source>
</reference>
<evidence type="ECO:0000313" key="2">
    <source>
        <dbReference type="Proteomes" id="UP001218188"/>
    </source>
</evidence>
<sequence>MLTHVVMPDLHFVSDACTHASVRWLDHWSVNIQDAPHNVNRTFPYFPSLEGHRLLDCALRATVDNLPLAIDPRVRGDWRMSFPGLAIEQVAEPDGGVSRLQSGDLRAADNWDLSFFGAMETNAVRREQEYFDFGGGLVEHHPFPADSQDEPPPLANIIWAWWKAAEDVTQDEPCGELHNPDRQRAWCWLENETDDEESDLETEYLTDLDDEFYQRAPAPSVPPSYPPTPASLCVRSSFPWFSAALQNSLFPVIP</sequence>
<protein>
    <submittedName>
        <fullName evidence="1">Uncharacterized protein</fullName>
    </submittedName>
</protein>
<name>A0AAD6T3C5_9AGAR</name>
<dbReference type="EMBL" id="JARJCM010000029">
    <property type="protein sequence ID" value="KAJ7038986.1"/>
    <property type="molecule type" value="Genomic_DNA"/>
</dbReference>
<proteinExistence type="predicted"/>
<evidence type="ECO:0000313" key="1">
    <source>
        <dbReference type="EMBL" id="KAJ7038986.1"/>
    </source>
</evidence>
<comment type="caution">
    <text evidence="1">The sequence shown here is derived from an EMBL/GenBank/DDBJ whole genome shotgun (WGS) entry which is preliminary data.</text>
</comment>
<gene>
    <name evidence="1" type="ORF">C8F04DRAFT_332728</name>
</gene>
<accession>A0AAD6T3C5</accession>
<dbReference type="Proteomes" id="UP001218188">
    <property type="component" value="Unassembled WGS sequence"/>
</dbReference>
<keyword evidence="2" id="KW-1185">Reference proteome</keyword>